<dbReference type="EMBL" id="JAKLWS010000044">
    <property type="protein sequence ID" value="MCG2590808.1"/>
    <property type="molecule type" value="Genomic_DNA"/>
</dbReference>
<dbReference type="RefSeq" id="WP_237856292.1">
    <property type="nucleotide sequence ID" value="NZ_JAKLWS010000044.1"/>
</dbReference>
<dbReference type="PANTHER" id="PTHR45527">
    <property type="entry name" value="NONRIBOSOMAL PEPTIDE SYNTHETASE"/>
    <property type="match status" value="1"/>
</dbReference>
<dbReference type="Proteomes" id="UP001165366">
    <property type="component" value="Unassembled WGS sequence"/>
</dbReference>
<name>A0ABS9KIY0_9BACT</name>
<evidence type="ECO:0000259" key="2">
    <source>
        <dbReference type="Pfam" id="PF13193"/>
    </source>
</evidence>
<reference evidence="3" key="2">
    <citation type="submission" date="2024-05" db="EMBL/GenBank/DDBJ databases">
        <title>Rhodohalobacter halophilus gen. nov., sp. nov., a moderately halophilic member of the family Balneolaceae.</title>
        <authorList>
            <person name="Xia J."/>
        </authorList>
    </citation>
    <scope>NUCLEOTIDE SEQUENCE</scope>
    <source>
        <strain evidence="3">WB101</strain>
    </source>
</reference>
<dbReference type="NCBIfam" id="TIGR01733">
    <property type="entry name" value="AA-adenyl-dom"/>
    <property type="match status" value="1"/>
</dbReference>
<comment type="caution">
    <text evidence="3">The sequence shown here is derived from an EMBL/GenBank/DDBJ whole genome shotgun (WGS) entry which is preliminary data.</text>
</comment>
<evidence type="ECO:0000313" key="3">
    <source>
        <dbReference type="EMBL" id="MCG2590808.1"/>
    </source>
</evidence>
<feature type="domain" description="AMP-dependent synthetase/ligase" evidence="1">
    <location>
        <begin position="10"/>
        <end position="374"/>
    </location>
</feature>
<reference evidence="3" key="1">
    <citation type="submission" date="2022-01" db="EMBL/GenBank/DDBJ databases">
        <authorList>
            <person name="Wang Y."/>
        </authorList>
    </citation>
    <scope>NUCLEOTIDE SEQUENCE</scope>
    <source>
        <strain evidence="3">WB101</strain>
    </source>
</reference>
<dbReference type="Pfam" id="PF00501">
    <property type="entry name" value="AMP-binding"/>
    <property type="match status" value="1"/>
</dbReference>
<dbReference type="InterPro" id="IPR010071">
    <property type="entry name" value="AA_adenyl_dom"/>
</dbReference>
<accession>A0ABS9KIY0</accession>
<dbReference type="PROSITE" id="PS00455">
    <property type="entry name" value="AMP_BINDING"/>
    <property type="match status" value="1"/>
</dbReference>
<feature type="domain" description="AMP-binding enzyme C-terminal" evidence="2">
    <location>
        <begin position="433"/>
        <end position="505"/>
    </location>
</feature>
<organism evidence="3 4">
    <name type="scientific">Rhodohalobacter sulfatireducens</name>
    <dbReference type="NCBI Taxonomy" id="2911366"/>
    <lineage>
        <taxon>Bacteria</taxon>
        <taxon>Pseudomonadati</taxon>
        <taxon>Balneolota</taxon>
        <taxon>Balneolia</taxon>
        <taxon>Balneolales</taxon>
        <taxon>Balneolaceae</taxon>
        <taxon>Rhodohalobacter</taxon>
    </lineage>
</organism>
<dbReference type="InterPro" id="IPR042099">
    <property type="entry name" value="ANL_N_sf"/>
</dbReference>
<dbReference type="InterPro" id="IPR025110">
    <property type="entry name" value="AMP-bd_C"/>
</dbReference>
<dbReference type="PANTHER" id="PTHR45527:SF1">
    <property type="entry name" value="FATTY ACID SYNTHASE"/>
    <property type="match status" value="1"/>
</dbReference>
<dbReference type="SUPFAM" id="SSF56801">
    <property type="entry name" value="Acetyl-CoA synthetase-like"/>
    <property type="match status" value="1"/>
</dbReference>
<dbReference type="InterPro" id="IPR045851">
    <property type="entry name" value="AMP-bd_C_sf"/>
</dbReference>
<dbReference type="InterPro" id="IPR020845">
    <property type="entry name" value="AMP-binding_CS"/>
</dbReference>
<dbReference type="InterPro" id="IPR000873">
    <property type="entry name" value="AMP-dep_synth/lig_dom"/>
</dbReference>
<proteinExistence type="predicted"/>
<protein>
    <submittedName>
        <fullName evidence="3">Amino acid adenylation domain-containing protein</fullName>
    </submittedName>
</protein>
<evidence type="ECO:0000259" key="1">
    <source>
        <dbReference type="Pfam" id="PF00501"/>
    </source>
</evidence>
<keyword evidence="4" id="KW-1185">Reference proteome</keyword>
<dbReference type="CDD" id="cd05930">
    <property type="entry name" value="A_NRPS"/>
    <property type="match status" value="1"/>
</dbReference>
<sequence length="523" mass="59125">MIYTISQILTHSAQRVPENTAFDSGSESITFSEADQQTNQIANFLIENGLKKGDRVGLFLKRNVKSALAVHGVLKSGGAFVPIDVDAPAERIQYILDDCNIHYLITEESLTNHVNTALESFPKELVILGVDLPQTDYSCFSRETLHDYPTHTPGINIQSSDLAYIMYTSGTTGFPKGIMHTHYSCLSYAKLSRDLYDISDADVVANHSPLHFDMSTFGYITAPMAGATTIILGKQYSVFPASLSQLIEQKKITVWYSVPLVLQQLLERGDLKNRDFTSMRWVLFGGEPFPVHQLNRFMAHCPNASFSNVYGPAEVNQCTFYNRKGKETEYETLPLGEVWNDTDHLILNENQDRVKQGEIGELLIHSSTMMAGYWNHEERTRKSILEVEVHSGLKKRFYKTGDLVKEDENGVLFFIGRKDRQIKSRGHRIELNEIEETILRLGEVEQVACYTYTLSGINEIFATVVLTSGTSIENLNHKIQKSLPKYSIPKLILETEKLPRTSAGKVDYKKLKENIRSIYDSKN</sequence>
<dbReference type="Gene3D" id="3.30.300.30">
    <property type="match status" value="1"/>
</dbReference>
<gene>
    <name evidence="3" type="ORF">L6773_19720</name>
</gene>
<dbReference type="Gene3D" id="3.40.50.12780">
    <property type="entry name" value="N-terminal domain of ligase-like"/>
    <property type="match status" value="1"/>
</dbReference>
<dbReference type="Pfam" id="PF13193">
    <property type="entry name" value="AMP-binding_C"/>
    <property type="match status" value="1"/>
</dbReference>
<evidence type="ECO:0000313" key="4">
    <source>
        <dbReference type="Proteomes" id="UP001165366"/>
    </source>
</evidence>